<sequence length="214" mass="23706">MLRGIDSTLKSRAKVYKIASCDLSRPLRESSNNSAPEYSDLLRMGLVDAIEGVQFSHMSMIPSCDYTPFPRNWIPNHEKVLLEYIRLQDPKYLCDLHRSIKRQGNCQCSLSNVLVAQSKSELVVQKKPVWNVTINLDCPCTLTGLVLSSNGFQTVLPLDPTVVIQKGNQLNVTADGGTIGPFSKNTFAYAWDTSFSFTPIIGQPNCSGFVSQSL</sequence>
<dbReference type="Pfam" id="PF24068">
    <property type="entry name" value="TPD1_C"/>
    <property type="match status" value="1"/>
</dbReference>
<evidence type="ECO:0000313" key="3">
    <source>
        <dbReference type="Proteomes" id="UP000737018"/>
    </source>
</evidence>
<dbReference type="OrthoDB" id="603213at2759"/>
<evidence type="ECO:0000256" key="1">
    <source>
        <dbReference type="ARBA" id="ARBA00022729"/>
    </source>
</evidence>
<gene>
    <name evidence="2" type="ORF">CMV_010649</name>
</gene>
<dbReference type="EMBL" id="JRKL02001251">
    <property type="protein sequence ID" value="KAF3965144.1"/>
    <property type="molecule type" value="Genomic_DNA"/>
</dbReference>
<evidence type="ECO:0000313" key="2">
    <source>
        <dbReference type="EMBL" id="KAF3965144.1"/>
    </source>
</evidence>
<dbReference type="Proteomes" id="UP000737018">
    <property type="component" value="Unassembled WGS sequence"/>
</dbReference>
<dbReference type="InterPro" id="IPR051083">
    <property type="entry name" value="GrpII_Intron_Splice-Mob/Def"/>
</dbReference>
<accession>A0A8J4VXM7</accession>
<comment type="caution">
    <text evidence="2">The sequence shown here is derived from an EMBL/GenBank/DDBJ whole genome shotgun (WGS) entry which is preliminary data.</text>
</comment>
<dbReference type="AlphaFoldDB" id="A0A8J4VXM7"/>
<name>A0A8J4VXM7_9ROSI</name>
<keyword evidence="1" id="KW-0732">Signal</keyword>
<protein>
    <submittedName>
        <fullName evidence="2">Uncharacterized protein</fullName>
    </submittedName>
</protein>
<reference evidence="2" key="1">
    <citation type="submission" date="2020-03" db="EMBL/GenBank/DDBJ databases">
        <title>Castanea mollissima Vanexum genome sequencing.</title>
        <authorList>
            <person name="Staton M."/>
        </authorList>
    </citation>
    <scope>NUCLEOTIDE SEQUENCE</scope>
    <source>
        <tissue evidence="2">Leaf</tissue>
    </source>
</reference>
<keyword evidence="3" id="KW-1185">Reference proteome</keyword>
<organism evidence="2 3">
    <name type="scientific">Castanea mollissima</name>
    <name type="common">Chinese chestnut</name>
    <dbReference type="NCBI Taxonomy" id="60419"/>
    <lineage>
        <taxon>Eukaryota</taxon>
        <taxon>Viridiplantae</taxon>
        <taxon>Streptophyta</taxon>
        <taxon>Embryophyta</taxon>
        <taxon>Tracheophyta</taxon>
        <taxon>Spermatophyta</taxon>
        <taxon>Magnoliopsida</taxon>
        <taxon>eudicotyledons</taxon>
        <taxon>Gunneridae</taxon>
        <taxon>Pentapetalae</taxon>
        <taxon>rosids</taxon>
        <taxon>fabids</taxon>
        <taxon>Fagales</taxon>
        <taxon>Fagaceae</taxon>
        <taxon>Castanea</taxon>
    </lineage>
</organism>
<dbReference type="PANTHER" id="PTHR34047">
    <property type="entry name" value="NUCLEAR INTRON MATURASE 1, MITOCHONDRIAL-RELATED"/>
    <property type="match status" value="1"/>
</dbReference>
<dbReference type="InterPro" id="IPR040361">
    <property type="entry name" value="TPD1"/>
</dbReference>
<proteinExistence type="predicted"/>
<dbReference type="PANTHER" id="PTHR34047:SF2">
    <property type="entry name" value="NUCLEAR INTRON MATURASE 1, MITOCHONDRIAL"/>
    <property type="match status" value="1"/>
</dbReference>